<feature type="region of interest" description="Disordered" evidence="1">
    <location>
        <begin position="16"/>
        <end position="56"/>
    </location>
</feature>
<accession>U7QMB3</accession>
<dbReference type="AlphaFoldDB" id="U7QMB3"/>
<dbReference type="Proteomes" id="UP000017127">
    <property type="component" value="Unassembled WGS sequence"/>
</dbReference>
<reference evidence="2 3" key="1">
    <citation type="journal article" date="2013" name="Front. Microbiol.">
        <title>Comparative genomic analyses of the cyanobacterium, Lyngbya aestuarii BL J, a powerful hydrogen producer.</title>
        <authorList>
            <person name="Kothari A."/>
            <person name="Vaughn M."/>
            <person name="Garcia-Pichel F."/>
        </authorList>
    </citation>
    <scope>NUCLEOTIDE SEQUENCE [LARGE SCALE GENOMIC DNA]</scope>
    <source>
        <strain evidence="2 3">BL J</strain>
    </source>
</reference>
<dbReference type="EMBL" id="AUZM01000011">
    <property type="protein sequence ID" value="ERT08387.1"/>
    <property type="molecule type" value="Genomic_DNA"/>
</dbReference>
<protein>
    <submittedName>
        <fullName evidence="2">Uncharacterized protein</fullName>
    </submittedName>
</protein>
<gene>
    <name evidence="2" type="ORF">M595_1673</name>
</gene>
<comment type="caution">
    <text evidence="2">The sequence shown here is derived from an EMBL/GenBank/DDBJ whole genome shotgun (WGS) entry which is preliminary data.</text>
</comment>
<keyword evidence="3" id="KW-1185">Reference proteome</keyword>
<evidence type="ECO:0000313" key="2">
    <source>
        <dbReference type="EMBL" id="ERT08387.1"/>
    </source>
</evidence>
<evidence type="ECO:0000256" key="1">
    <source>
        <dbReference type="SAM" id="MobiDB-lite"/>
    </source>
</evidence>
<name>U7QMB3_9CYAN</name>
<organism evidence="2 3">
    <name type="scientific">Lyngbya aestuarii BL J</name>
    <dbReference type="NCBI Taxonomy" id="1348334"/>
    <lineage>
        <taxon>Bacteria</taxon>
        <taxon>Bacillati</taxon>
        <taxon>Cyanobacteriota</taxon>
        <taxon>Cyanophyceae</taxon>
        <taxon>Oscillatoriophycideae</taxon>
        <taxon>Oscillatoriales</taxon>
        <taxon>Microcoleaceae</taxon>
        <taxon>Lyngbya</taxon>
    </lineage>
</organism>
<evidence type="ECO:0000313" key="3">
    <source>
        <dbReference type="Proteomes" id="UP000017127"/>
    </source>
</evidence>
<sequence length="56" mass="6398">MNFFCKALVKLDRLNRYNSTDPRDGEIQSSRRGSGELIFSTPNPKPDGLNVDRQSR</sequence>
<proteinExistence type="predicted"/>
<feature type="compositionally biased region" description="Basic and acidic residues" evidence="1">
    <location>
        <begin position="16"/>
        <end position="26"/>
    </location>
</feature>